<sequence>MPQPTKAHHSMEDAFLLFAVENLEQVKTKFQQDHERSSMLLQIHNELRRLWNQASEQVKNDYLTILLMGQQKNTAIHDSPIVDHNNEHVFDDDNIHVGQEKKRKIENVKPLVTTLLCDDVLKQILFFLDAPDFVNSQPWLVCKQWNQIFFKKGPGFAKLYCHSYFKLDEDQKNSLHQMLLENMFPYRAVFSTLLDCFKFQTLTEHDLQKLPKFAVIRMPSKPKKVVTILNENLFRHVMVINHQVEHLQGKESTLCTMTTYCFAFLSNGYPLIVTIECKHEKLNIEVGDDAIGSLRSKTTIY</sequence>
<dbReference type="SUPFAM" id="SSF81383">
    <property type="entry name" value="F-box domain"/>
    <property type="match status" value="1"/>
</dbReference>
<gene>
    <name evidence="2" type="ORF">C9374_003507</name>
</gene>
<dbReference type="Proteomes" id="UP000816034">
    <property type="component" value="Unassembled WGS sequence"/>
</dbReference>
<evidence type="ECO:0000313" key="3">
    <source>
        <dbReference type="Proteomes" id="UP000816034"/>
    </source>
</evidence>
<comment type="caution">
    <text evidence="2">The sequence shown here is derived from an EMBL/GenBank/DDBJ whole genome shotgun (WGS) entry which is preliminary data.</text>
</comment>
<accession>A0AA88KPS4</accession>
<dbReference type="InterPro" id="IPR001810">
    <property type="entry name" value="F-box_dom"/>
</dbReference>
<dbReference type="EMBL" id="PYSW02000018">
    <property type="protein sequence ID" value="KAG2385692.1"/>
    <property type="molecule type" value="Genomic_DNA"/>
</dbReference>
<protein>
    <recommendedName>
        <fullName evidence="1">F-box domain-containing protein</fullName>
    </recommendedName>
</protein>
<dbReference type="CDD" id="cd09917">
    <property type="entry name" value="F-box_SF"/>
    <property type="match status" value="1"/>
</dbReference>
<reference evidence="2 3" key="1">
    <citation type="journal article" date="2018" name="BMC Genomics">
        <title>The genome of Naegleria lovaniensis, the basis for a comparative approach to unravel pathogenicity factors of the human pathogenic amoeba N. fowleri.</title>
        <authorList>
            <person name="Liechti N."/>
            <person name="Schurch N."/>
            <person name="Bruggmann R."/>
            <person name="Wittwer M."/>
        </authorList>
    </citation>
    <scope>NUCLEOTIDE SEQUENCE [LARGE SCALE GENOMIC DNA]</scope>
    <source>
        <strain evidence="2 3">ATCC 30569</strain>
    </source>
</reference>
<organism evidence="2 3">
    <name type="scientific">Naegleria lovaniensis</name>
    <name type="common">Amoeba</name>
    <dbReference type="NCBI Taxonomy" id="51637"/>
    <lineage>
        <taxon>Eukaryota</taxon>
        <taxon>Discoba</taxon>
        <taxon>Heterolobosea</taxon>
        <taxon>Tetramitia</taxon>
        <taxon>Eutetramitia</taxon>
        <taxon>Vahlkampfiidae</taxon>
        <taxon>Naegleria</taxon>
    </lineage>
</organism>
<dbReference type="GeneID" id="68095962"/>
<evidence type="ECO:0000259" key="1">
    <source>
        <dbReference type="SMART" id="SM00256"/>
    </source>
</evidence>
<proteinExistence type="predicted"/>
<dbReference type="SMART" id="SM00256">
    <property type="entry name" value="FBOX"/>
    <property type="match status" value="1"/>
</dbReference>
<dbReference type="AlphaFoldDB" id="A0AA88KPS4"/>
<dbReference type="RefSeq" id="XP_044549685.1">
    <property type="nucleotide sequence ID" value="XM_044693043.1"/>
</dbReference>
<name>A0AA88KPS4_NAELO</name>
<dbReference type="InterPro" id="IPR036047">
    <property type="entry name" value="F-box-like_dom_sf"/>
</dbReference>
<keyword evidence="3" id="KW-1185">Reference proteome</keyword>
<evidence type="ECO:0000313" key="2">
    <source>
        <dbReference type="EMBL" id="KAG2385692.1"/>
    </source>
</evidence>
<feature type="domain" description="F-box" evidence="1">
    <location>
        <begin position="116"/>
        <end position="158"/>
    </location>
</feature>